<keyword evidence="3" id="KW-1185">Reference proteome</keyword>
<evidence type="ECO:0000313" key="2">
    <source>
        <dbReference type="EMBL" id="KRX10343.1"/>
    </source>
</evidence>
<evidence type="ECO:0000313" key="3">
    <source>
        <dbReference type="Proteomes" id="UP000054937"/>
    </source>
</evidence>
<comment type="caution">
    <text evidence="2">The sequence shown here is derived from an EMBL/GenBank/DDBJ whole genome shotgun (WGS) entry which is preliminary data.</text>
</comment>
<dbReference type="Proteomes" id="UP000054937">
    <property type="component" value="Unassembled WGS sequence"/>
</dbReference>
<feature type="compositionally biased region" description="Basic and acidic residues" evidence="1">
    <location>
        <begin position="205"/>
        <end position="214"/>
    </location>
</feature>
<sequence>MLDQIENDTDANVYHQYLQENQHNLNDYQIQQHQLMQLQQFQQIKSQSEKLNQKYKKYSTPNLTQPNQAQFNNNLNDNLDINLNNNYNNENKQKKDNCFKHKPQQQQAYISSFNLICNDDNNQPDQLQKKQNQEQEISSSLKLKLKLNSDYRRFMNVIFQGQRIKLDRQFQQEDDIQNKNPQDKFLDSIKFSLEMMKKKQQKNKSFHESQDKNKNGKSLNNGPTAFQSKMAQETNQID</sequence>
<feature type="region of interest" description="Disordered" evidence="1">
    <location>
        <begin position="197"/>
        <end position="238"/>
    </location>
</feature>
<accession>A0A0V0R767</accession>
<dbReference type="InParanoid" id="A0A0V0R767"/>
<reference evidence="2 3" key="1">
    <citation type="journal article" date="2015" name="Sci. Rep.">
        <title>Genome of the facultative scuticociliatosis pathogen Pseudocohnilembus persalinus provides insight into its virulence through horizontal gene transfer.</title>
        <authorList>
            <person name="Xiong J."/>
            <person name="Wang G."/>
            <person name="Cheng J."/>
            <person name="Tian M."/>
            <person name="Pan X."/>
            <person name="Warren A."/>
            <person name="Jiang C."/>
            <person name="Yuan D."/>
            <person name="Miao W."/>
        </authorList>
    </citation>
    <scope>NUCLEOTIDE SEQUENCE [LARGE SCALE GENOMIC DNA]</scope>
    <source>
        <strain evidence="2">36N120E</strain>
    </source>
</reference>
<dbReference type="AlphaFoldDB" id="A0A0V0R767"/>
<feature type="compositionally biased region" description="Polar residues" evidence="1">
    <location>
        <begin position="216"/>
        <end position="238"/>
    </location>
</feature>
<proteinExistence type="predicted"/>
<dbReference type="EMBL" id="LDAU01000030">
    <property type="protein sequence ID" value="KRX10343.1"/>
    <property type="molecule type" value="Genomic_DNA"/>
</dbReference>
<protein>
    <submittedName>
        <fullName evidence="2">Uncharacterized protein</fullName>
    </submittedName>
</protein>
<gene>
    <name evidence="2" type="ORF">PPERSA_03650</name>
</gene>
<name>A0A0V0R767_PSEPJ</name>
<organism evidence="2 3">
    <name type="scientific">Pseudocohnilembus persalinus</name>
    <name type="common">Ciliate</name>
    <dbReference type="NCBI Taxonomy" id="266149"/>
    <lineage>
        <taxon>Eukaryota</taxon>
        <taxon>Sar</taxon>
        <taxon>Alveolata</taxon>
        <taxon>Ciliophora</taxon>
        <taxon>Intramacronucleata</taxon>
        <taxon>Oligohymenophorea</taxon>
        <taxon>Scuticociliatia</taxon>
        <taxon>Philasterida</taxon>
        <taxon>Pseudocohnilembidae</taxon>
        <taxon>Pseudocohnilembus</taxon>
    </lineage>
</organism>
<evidence type="ECO:0000256" key="1">
    <source>
        <dbReference type="SAM" id="MobiDB-lite"/>
    </source>
</evidence>